<dbReference type="InterPro" id="IPR027434">
    <property type="entry name" value="Homing_endonucl"/>
</dbReference>
<accession>A0A481YWE8</accession>
<feature type="domain" description="DOD-type homing endonuclease" evidence="1">
    <location>
        <begin position="134"/>
        <end position="258"/>
    </location>
</feature>
<dbReference type="EMBL" id="MK500355">
    <property type="protein sequence ID" value="QBK87508.1"/>
    <property type="molecule type" value="Genomic_DNA"/>
</dbReference>
<gene>
    <name evidence="2" type="ORF">LCMAC201_04180</name>
</gene>
<dbReference type="PROSITE" id="PS50819">
    <property type="entry name" value="INTEIN_ENDONUCLEASE"/>
    <property type="match status" value="1"/>
</dbReference>
<dbReference type="Gene3D" id="3.10.28.10">
    <property type="entry name" value="Homing endonucleases"/>
    <property type="match status" value="1"/>
</dbReference>
<dbReference type="Gene3D" id="2.170.16.10">
    <property type="entry name" value="Hedgehog/Intein (Hint) domain"/>
    <property type="match status" value="1"/>
</dbReference>
<dbReference type="InterPro" id="IPR004042">
    <property type="entry name" value="Intein_endonuc_central"/>
</dbReference>
<dbReference type="SUPFAM" id="SSF51294">
    <property type="entry name" value="Hedgehog/intein (Hint) domain"/>
    <property type="match status" value="1"/>
</dbReference>
<proteinExistence type="predicted"/>
<dbReference type="GO" id="GO:0004519">
    <property type="term" value="F:endonuclease activity"/>
    <property type="evidence" value="ECO:0007669"/>
    <property type="project" value="InterPro"/>
</dbReference>
<organism evidence="2">
    <name type="scientific">Marseillevirus LCMAC201</name>
    <dbReference type="NCBI Taxonomy" id="2506605"/>
    <lineage>
        <taxon>Viruses</taxon>
        <taxon>Varidnaviria</taxon>
        <taxon>Bamfordvirae</taxon>
        <taxon>Nucleocytoviricota</taxon>
        <taxon>Megaviricetes</taxon>
        <taxon>Pimascovirales</taxon>
        <taxon>Pimascovirales incertae sedis</taxon>
        <taxon>Marseilleviridae</taxon>
    </lineage>
</organism>
<evidence type="ECO:0000313" key="2">
    <source>
        <dbReference type="EMBL" id="QBK87508.1"/>
    </source>
</evidence>
<evidence type="ECO:0000259" key="1">
    <source>
        <dbReference type="PROSITE" id="PS50819"/>
    </source>
</evidence>
<sequence length="358" mass="40596">MSYFSSDTQVLLADGSYKNITLIKPDDYVLNMRNEAVKVIKVHTAPKVNMMELRYQNWYTPFYCTLSTQFLVTVEPLQELSETKWLTGSDLQKDMCLTSESNLYYSILPKDFELALDTPMRILLLRSSYNLGLIFGLYAGYGSIIDDQIEFRFGPNEELIDQIAELLNELDADTVVVKDNYCYQVKCSSAHIVELFSEFGTKINRTIPKKYWSSDKEYVRGLYEGLIEFDPINNISRYIPVDKEMAEVFLWVCSLLGATFENDTPRIDQRVMQVYPLFVKDDQDDSYLGKITHVDVNSNVTLSQWNLEVACPTNSIIVNNLVVRSVMRGCAPADDAGLLPEAGLGTSGEAARSKSLAE</sequence>
<name>A0A481YWE8_9VIRU</name>
<protein>
    <recommendedName>
        <fullName evidence="1">DOD-type homing endonuclease domain-containing protein</fullName>
    </recommendedName>
</protein>
<dbReference type="InterPro" id="IPR036844">
    <property type="entry name" value="Hint_dom_sf"/>
</dbReference>
<reference evidence="2" key="1">
    <citation type="journal article" date="2019" name="MBio">
        <title>Virus Genomes from Deep Sea Sediments Expand the Ocean Megavirome and Support Independent Origins of Viral Gigantism.</title>
        <authorList>
            <person name="Backstrom D."/>
            <person name="Yutin N."/>
            <person name="Jorgensen S.L."/>
            <person name="Dharamshi J."/>
            <person name="Homa F."/>
            <person name="Zaremba-Niedwiedzka K."/>
            <person name="Spang A."/>
            <person name="Wolf Y.I."/>
            <person name="Koonin E.V."/>
            <person name="Ettema T.J."/>
        </authorList>
    </citation>
    <scope>NUCLEOTIDE SEQUENCE</scope>
</reference>